<dbReference type="OrthoDB" id="4568714at2"/>
<evidence type="ECO:0000313" key="7">
    <source>
        <dbReference type="Proteomes" id="UP000034416"/>
    </source>
</evidence>
<organism evidence="4 7">
    <name type="scientific">Mycolicibacter arupensis</name>
    <dbReference type="NCBI Taxonomy" id="342002"/>
    <lineage>
        <taxon>Bacteria</taxon>
        <taxon>Bacillati</taxon>
        <taxon>Actinomycetota</taxon>
        <taxon>Actinomycetes</taxon>
        <taxon>Mycobacteriales</taxon>
        <taxon>Mycobacteriaceae</taxon>
        <taxon>Mycolicibacter</taxon>
    </lineage>
</organism>
<dbReference type="SUPFAM" id="SSF51905">
    <property type="entry name" value="FAD/NAD(P)-binding domain"/>
    <property type="match status" value="1"/>
</dbReference>
<gene>
    <name evidence="5" type="ORF">BST15_18295</name>
    <name evidence="6" type="ORF">E6Q54_22010</name>
    <name evidence="4" type="ORF">WR43_10215</name>
</gene>
<evidence type="ECO:0000313" key="5">
    <source>
        <dbReference type="EMBL" id="OQZ92885.1"/>
    </source>
</evidence>
<evidence type="ECO:0000313" key="6">
    <source>
        <dbReference type="EMBL" id="TXI49884.1"/>
    </source>
</evidence>
<dbReference type="Proteomes" id="UP000034416">
    <property type="component" value="Unassembled WGS sequence"/>
</dbReference>
<dbReference type="RefSeq" id="WP_046189478.1">
    <property type="nucleotide sequence ID" value="NZ_JACKUJ010000037.1"/>
</dbReference>
<dbReference type="Pfam" id="PF00173">
    <property type="entry name" value="Cyt-b5"/>
    <property type="match status" value="1"/>
</dbReference>
<dbReference type="EMBL" id="MVHH01000056">
    <property type="protein sequence ID" value="OQZ92885.1"/>
    <property type="molecule type" value="Genomic_DNA"/>
</dbReference>
<dbReference type="Pfam" id="PF01494">
    <property type="entry name" value="FAD_binding_3"/>
    <property type="match status" value="1"/>
</dbReference>
<dbReference type="InterPro" id="IPR036400">
    <property type="entry name" value="Cyt_B5-like_heme/steroid_sf"/>
</dbReference>
<keyword evidence="1" id="KW-0560">Oxidoreductase</keyword>
<reference evidence="6 9" key="4">
    <citation type="submission" date="2018-09" db="EMBL/GenBank/DDBJ databases">
        <title>Metagenome Assembled Genomes from an Advanced Water Purification Facility.</title>
        <authorList>
            <person name="Stamps B.W."/>
            <person name="Spear J.R."/>
        </authorList>
    </citation>
    <scope>NUCLEOTIDE SEQUENCE [LARGE SCALE GENOMIC DNA]</scope>
    <source>
        <strain evidence="6">Bin_29_2</strain>
    </source>
</reference>
<evidence type="ECO:0000313" key="9">
    <source>
        <dbReference type="Proteomes" id="UP000321797"/>
    </source>
</evidence>
<dbReference type="Gene3D" id="3.10.120.10">
    <property type="entry name" value="Cytochrome b5-like heme/steroid binding domain"/>
    <property type="match status" value="1"/>
</dbReference>
<dbReference type="PRINTS" id="PR00420">
    <property type="entry name" value="RNGMNOXGNASE"/>
</dbReference>
<dbReference type="PANTHER" id="PTHR13789:SF309">
    <property type="entry name" value="PUTATIVE (AFU_ORTHOLOGUE AFUA_6G14510)-RELATED"/>
    <property type="match status" value="1"/>
</dbReference>
<dbReference type="STRING" id="342002.BST15_18295"/>
<dbReference type="InterPro" id="IPR036188">
    <property type="entry name" value="FAD/NAD-bd_sf"/>
</dbReference>
<dbReference type="InterPro" id="IPR002938">
    <property type="entry name" value="FAD-bd"/>
</dbReference>
<name>A0A0F5MX45_9MYCO</name>
<dbReference type="PATRIC" id="fig|342002.3.peg.3060"/>
<reference evidence="5 8" key="3">
    <citation type="submission" date="2016-12" db="EMBL/GenBank/DDBJ databases">
        <title>The new phylogeny of genus Mycobacterium.</title>
        <authorList>
            <person name="Tortoli E."/>
            <person name="Trovato A."/>
            <person name="Cirillo D.M."/>
        </authorList>
    </citation>
    <scope>NUCLEOTIDE SEQUENCE [LARGE SCALE GENOMIC DNA]</scope>
    <source>
        <strain evidence="5 8">DSM 44942</strain>
    </source>
</reference>
<comment type="caution">
    <text evidence="4">The sequence shown here is derived from an EMBL/GenBank/DDBJ whole genome shotgun (WGS) entry which is preliminary data.</text>
</comment>
<evidence type="ECO:0000313" key="4">
    <source>
        <dbReference type="EMBL" id="KKB99325.1"/>
    </source>
</evidence>
<dbReference type="InterPro" id="IPR050493">
    <property type="entry name" value="FAD-dep_Monooxygenase_BioMet"/>
</dbReference>
<protein>
    <submittedName>
        <fullName evidence="4">Monooxygenase</fullName>
    </submittedName>
</protein>
<reference evidence="4" key="2">
    <citation type="submission" date="2015-04" db="EMBL/GenBank/DDBJ databases">
        <title>Genome sequence of Mycobacterium arupense strain GUC1.</title>
        <authorList>
            <person name="Greninger A.L."/>
            <person name="Cunningham G."/>
            <person name="Chiu C.Y."/>
            <person name="Miller S."/>
        </authorList>
    </citation>
    <scope>NUCLEOTIDE SEQUENCE</scope>
    <source>
        <strain evidence="4">GUC1</strain>
    </source>
</reference>
<evidence type="ECO:0000256" key="2">
    <source>
        <dbReference type="ARBA" id="ARBA00023033"/>
    </source>
</evidence>
<proteinExistence type="predicted"/>
<dbReference type="InterPro" id="IPR001199">
    <property type="entry name" value="Cyt_B5-like_heme/steroid-bd"/>
</dbReference>
<keyword evidence="2 4" id="KW-0503">Monooxygenase</keyword>
<dbReference type="AlphaFoldDB" id="A0A0F5MX45"/>
<evidence type="ECO:0000313" key="8">
    <source>
        <dbReference type="Proteomes" id="UP000192327"/>
    </source>
</evidence>
<dbReference type="GO" id="GO:0004497">
    <property type="term" value="F:monooxygenase activity"/>
    <property type="evidence" value="ECO:0007669"/>
    <property type="project" value="UniProtKB-KW"/>
</dbReference>
<reference evidence="7" key="1">
    <citation type="submission" date="2015-04" db="EMBL/GenBank/DDBJ databases">
        <title>Genome sequence of Mycobacterium arupense GUC1.</title>
        <authorList>
            <person name="Greninger A.L."/>
            <person name="Cunningham G."/>
            <person name="Chiu C.Y."/>
            <person name="Miller S."/>
        </authorList>
    </citation>
    <scope>NUCLEOTIDE SEQUENCE [LARGE SCALE GENOMIC DNA]</scope>
    <source>
        <strain evidence="7">GUC1</strain>
    </source>
</reference>
<keyword evidence="8" id="KW-1185">Reference proteome</keyword>
<dbReference type="Proteomes" id="UP000321797">
    <property type="component" value="Unassembled WGS sequence"/>
</dbReference>
<sequence length="573" mass="64132">MRAIIIGGGIGGLFTAIALRQAEGVFDQIEVFEQSSVPTEAGAGLNIAPNGARLCHWLGVDLDGGDPKGPSGVPDGGRASILDVTRMINDDLSVSRKPFHYNAPEKRALGGGFHHMHRQDLLMCLHERVRELAPEYPVASPISVHMGKRLVGIEQHDAGVTASFADGTTTTGDILIGADGIHSKVLELTWPEAPERRFTGSLIFRGLIPRADVETLRKADGRPLDHNPLDELCMDMYKRNDDYAMSYWVRGGELLNIGFTWYDPESTEFTDDWGDWRTIEVDELVEHIKKMWAGDPRMDNLVALAGAMKNTTKWGLYDRPAFTSWQDGRICLVGDAAHPMLPTMGQGASQTMEDSAALAKAFALHQSDFASAFLHYERVRHYRATRFQFASKVAFKHLEPEDSAERKQILAAVDERDFAFFDHEERAGNDDSWIYEFDAREIGDRLPPRRWGPWDYRASGAGAEARRVITMNLWKPSVPATGDRLVTRQELEQHNTFEDCWVIIHGKVYDLTEWKDRHPGGPFVARLYAGKDASAEFGDFHSKAATRHMRLFCIGDYAGDRMTSEEFARGTAH</sequence>
<accession>A0A0F5MX45</accession>
<dbReference type="PANTHER" id="PTHR13789">
    <property type="entry name" value="MONOOXYGENASE"/>
    <property type="match status" value="1"/>
</dbReference>
<feature type="domain" description="Cytochrome b5 heme-binding" evidence="3">
    <location>
        <begin position="483"/>
        <end position="558"/>
    </location>
</feature>
<dbReference type="SMART" id="SM01117">
    <property type="entry name" value="Cyt-b5"/>
    <property type="match status" value="1"/>
</dbReference>
<dbReference type="GO" id="GO:0071949">
    <property type="term" value="F:FAD binding"/>
    <property type="evidence" value="ECO:0007669"/>
    <property type="project" value="InterPro"/>
</dbReference>
<dbReference type="EMBL" id="SSGD01000164">
    <property type="protein sequence ID" value="TXI49884.1"/>
    <property type="molecule type" value="Genomic_DNA"/>
</dbReference>
<dbReference type="Proteomes" id="UP000192327">
    <property type="component" value="Unassembled WGS sequence"/>
</dbReference>
<evidence type="ECO:0000259" key="3">
    <source>
        <dbReference type="PROSITE" id="PS50255"/>
    </source>
</evidence>
<dbReference type="EMBL" id="LASW01000037">
    <property type="protein sequence ID" value="KKB99325.1"/>
    <property type="molecule type" value="Genomic_DNA"/>
</dbReference>
<dbReference type="PROSITE" id="PS50255">
    <property type="entry name" value="CYTOCHROME_B5_2"/>
    <property type="match status" value="1"/>
</dbReference>
<dbReference type="SUPFAM" id="SSF55856">
    <property type="entry name" value="Cytochrome b5-like heme/steroid binding domain"/>
    <property type="match status" value="1"/>
</dbReference>
<evidence type="ECO:0000256" key="1">
    <source>
        <dbReference type="ARBA" id="ARBA00023002"/>
    </source>
</evidence>
<dbReference type="Gene3D" id="3.50.50.60">
    <property type="entry name" value="FAD/NAD(P)-binding domain"/>
    <property type="match status" value="1"/>
</dbReference>